<dbReference type="GO" id="GO:0005886">
    <property type="term" value="C:plasma membrane"/>
    <property type="evidence" value="ECO:0007669"/>
    <property type="project" value="UniProtKB-SubCell"/>
</dbReference>
<name>A0A3B1A602_9ZZZZ</name>
<evidence type="ECO:0000256" key="5">
    <source>
        <dbReference type="ARBA" id="ARBA00022692"/>
    </source>
</evidence>
<keyword evidence="5 9" id="KW-0812">Transmembrane</keyword>
<keyword evidence="7 9" id="KW-0472">Membrane</keyword>
<dbReference type="PROSITE" id="PS00409">
    <property type="entry name" value="PROKAR_NTER_METHYL"/>
    <property type="match status" value="1"/>
</dbReference>
<organism evidence="11">
    <name type="scientific">hydrothermal vent metagenome</name>
    <dbReference type="NCBI Taxonomy" id="652676"/>
    <lineage>
        <taxon>unclassified sequences</taxon>
        <taxon>metagenomes</taxon>
        <taxon>ecological metagenomes</taxon>
    </lineage>
</organism>
<dbReference type="NCBIfam" id="TIGR02532">
    <property type="entry name" value="IV_pilin_GFxxxE"/>
    <property type="match status" value="1"/>
</dbReference>
<dbReference type="InterPro" id="IPR045584">
    <property type="entry name" value="Pilin-like"/>
</dbReference>
<protein>
    <recommendedName>
        <fullName evidence="10">General secretion pathway GspH domain-containing protein</fullName>
    </recommendedName>
</protein>
<proteinExistence type="predicted"/>
<feature type="domain" description="General secretion pathway GspH" evidence="10">
    <location>
        <begin position="43"/>
        <end position="165"/>
    </location>
</feature>
<evidence type="ECO:0000256" key="3">
    <source>
        <dbReference type="ARBA" id="ARBA00022481"/>
    </source>
</evidence>
<reference evidence="11" key="1">
    <citation type="submission" date="2018-06" db="EMBL/GenBank/DDBJ databases">
        <authorList>
            <person name="Zhirakovskaya E."/>
        </authorList>
    </citation>
    <scope>NUCLEOTIDE SEQUENCE</scope>
</reference>
<dbReference type="Pfam" id="PF07963">
    <property type="entry name" value="N_methyl"/>
    <property type="match status" value="1"/>
</dbReference>
<keyword evidence="3" id="KW-0488">Methylation</keyword>
<keyword evidence="4" id="KW-0997">Cell inner membrane</keyword>
<sequence>MKKTNSGFTLIELIVAVGVAGIVMGIAIPSFQSSIKNNRITSETNRLVSDIQLARSEAMKRSTRVILCRSAAPTVSTPTCSGTANTWSTGWLVFTSGDANNTYESATDTLLKIAQPVAGSITIRTNSASNKNLEFNADASTNEAGGTARFSICDERGTNYGKQLDVPPVGRPRLQSTVSSCTSPV</sequence>
<evidence type="ECO:0000256" key="2">
    <source>
        <dbReference type="ARBA" id="ARBA00022475"/>
    </source>
</evidence>
<evidence type="ECO:0000256" key="4">
    <source>
        <dbReference type="ARBA" id="ARBA00022519"/>
    </source>
</evidence>
<dbReference type="AlphaFoldDB" id="A0A3B1A602"/>
<evidence type="ECO:0000259" key="10">
    <source>
        <dbReference type="Pfam" id="PF12019"/>
    </source>
</evidence>
<dbReference type="Pfam" id="PF12019">
    <property type="entry name" value="GspH"/>
    <property type="match status" value="1"/>
</dbReference>
<feature type="compositionally biased region" description="Polar residues" evidence="8">
    <location>
        <begin position="174"/>
        <end position="185"/>
    </location>
</feature>
<evidence type="ECO:0000256" key="9">
    <source>
        <dbReference type="SAM" id="Phobius"/>
    </source>
</evidence>
<dbReference type="InterPro" id="IPR022346">
    <property type="entry name" value="T2SS_GspH"/>
</dbReference>
<accession>A0A3B1A602</accession>
<dbReference type="EMBL" id="UOFO01000143">
    <property type="protein sequence ID" value="VAW88326.1"/>
    <property type="molecule type" value="Genomic_DNA"/>
</dbReference>
<dbReference type="InterPro" id="IPR012902">
    <property type="entry name" value="N_methyl_site"/>
</dbReference>
<feature type="region of interest" description="Disordered" evidence="8">
    <location>
        <begin position="163"/>
        <end position="185"/>
    </location>
</feature>
<dbReference type="SUPFAM" id="SSF54523">
    <property type="entry name" value="Pili subunits"/>
    <property type="match status" value="1"/>
</dbReference>
<evidence type="ECO:0000256" key="8">
    <source>
        <dbReference type="SAM" id="MobiDB-lite"/>
    </source>
</evidence>
<dbReference type="GO" id="GO:0015628">
    <property type="term" value="P:protein secretion by the type II secretion system"/>
    <property type="evidence" value="ECO:0007669"/>
    <property type="project" value="InterPro"/>
</dbReference>
<dbReference type="Gene3D" id="3.55.40.10">
    <property type="entry name" value="minor pseudopilin epsh domain"/>
    <property type="match status" value="1"/>
</dbReference>
<evidence type="ECO:0000256" key="7">
    <source>
        <dbReference type="ARBA" id="ARBA00023136"/>
    </source>
</evidence>
<keyword evidence="2" id="KW-1003">Cell membrane</keyword>
<keyword evidence="6 9" id="KW-1133">Transmembrane helix</keyword>
<comment type="subcellular location">
    <subcellularLocation>
        <location evidence="1">Cell inner membrane</location>
        <topology evidence="1">Single-pass membrane protein</topology>
    </subcellularLocation>
</comment>
<evidence type="ECO:0000313" key="11">
    <source>
        <dbReference type="EMBL" id="VAW88326.1"/>
    </source>
</evidence>
<evidence type="ECO:0000256" key="1">
    <source>
        <dbReference type="ARBA" id="ARBA00004377"/>
    </source>
</evidence>
<dbReference type="GO" id="GO:0015627">
    <property type="term" value="C:type II protein secretion system complex"/>
    <property type="evidence" value="ECO:0007669"/>
    <property type="project" value="InterPro"/>
</dbReference>
<evidence type="ECO:0000256" key="6">
    <source>
        <dbReference type="ARBA" id="ARBA00022989"/>
    </source>
</evidence>
<feature type="transmembrane region" description="Helical" evidence="9">
    <location>
        <begin position="7"/>
        <end position="28"/>
    </location>
</feature>
<gene>
    <name evidence="11" type="ORF">MNBD_GAMMA16-677</name>
</gene>